<evidence type="ECO:0000313" key="1">
    <source>
        <dbReference type="EMBL" id="MBB5185165.1"/>
    </source>
</evidence>
<dbReference type="AlphaFoldDB" id="A0A7W8D426"/>
<gene>
    <name evidence="1" type="ORF">HNQ43_001218</name>
</gene>
<protein>
    <recommendedName>
        <fullName evidence="3">ISXO2-like transposase domain-containing protein</fullName>
    </recommendedName>
</protein>
<dbReference type="Proteomes" id="UP000521313">
    <property type="component" value="Unassembled WGS sequence"/>
</dbReference>
<name>A0A7W8D426_9FIRM</name>
<dbReference type="RefSeq" id="WP_183375790.1">
    <property type="nucleotide sequence ID" value="NZ_JACHHD010000011.1"/>
</dbReference>
<reference evidence="1 2" key="1">
    <citation type="submission" date="2020-08" db="EMBL/GenBank/DDBJ databases">
        <title>Genomic Encyclopedia of Type Strains, Phase IV (KMG-IV): sequencing the most valuable type-strain genomes for metagenomic binning, comparative biology and taxonomic classification.</title>
        <authorList>
            <person name="Goeker M."/>
        </authorList>
    </citation>
    <scope>NUCLEOTIDE SEQUENCE [LARGE SCALE GENOMIC DNA]</scope>
    <source>
        <strain evidence="1 2">DSM 26963</strain>
    </source>
</reference>
<organism evidence="1 2">
    <name type="scientific">Faecalicoccus acidiformans</name>
    <dbReference type="NCBI Taxonomy" id="915173"/>
    <lineage>
        <taxon>Bacteria</taxon>
        <taxon>Bacillati</taxon>
        <taxon>Bacillota</taxon>
        <taxon>Erysipelotrichia</taxon>
        <taxon>Erysipelotrichales</taxon>
        <taxon>Erysipelotrichaceae</taxon>
        <taxon>Faecalicoccus</taxon>
    </lineage>
</organism>
<evidence type="ECO:0008006" key="3">
    <source>
        <dbReference type="Google" id="ProtNLM"/>
    </source>
</evidence>
<evidence type="ECO:0000313" key="2">
    <source>
        <dbReference type="Proteomes" id="UP000521313"/>
    </source>
</evidence>
<sequence>MEFRFIFCKTCHHQFNPLTNTIFDSKKIPISEWIEYLLHLFEFHSLHSTAYDNRNSETTAKYWLIKVFEVLKGIQDDIVLDGTVYLDETYFSKAKQNKIKKDGKELRGISRNKIGVGVACNDKASIYIVTGTSKPSRTSTIRTYGKHIAEGSTIVHDEEKSHNILVEELGLKNEVYLSNKIKQLNDKENPLYPVNHLHMLL</sequence>
<dbReference type="EMBL" id="JACHHD010000011">
    <property type="protein sequence ID" value="MBB5185165.1"/>
    <property type="molecule type" value="Genomic_DNA"/>
</dbReference>
<proteinExistence type="predicted"/>
<accession>A0A7W8D426</accession>
<comment type="caution">
    <text evidence="1">The sequence shown here is derived from an EMBL/GenBank/DDBJ whole genome shotgun (WGS) entry which is preliminary data.</text>
</comment>